<evidence type="ECO:0000256" key="3">
    <source>
        <dbReference type="ARBA" id="ARBA00022801"/>
    </source>
</evidence>
<protein>
    <recommendedName>
        <fullName evidence="5">Bulb-type lectin domain-containing protein</fullName>
    </recommendedName>
</protein>
<dbReference type="InterPro" id="IPR036426">
    <property type="entry name" value="Bulb-type_lectin_dom_sf"/>
</dbReference>
<keyword evidence="7" id="KW-1185">Reference proteome</keyword>
<dbReference type="GO" id="GO:0008270">
    <property type="term" value="F:zinc ion binding"/>
    <property type="evidence" value="ECO:0007669"/>
    <property type="project" value="InterPro"/>
</dbReference>
<evidence type="ECO:0000313" key="6">
    <source>
        <dbReference type="EMBL" id="RKH70093.1"/>
    </source>
</evidence>
<dbReference type="InterPro" id="IPR001480">
    <property type="entry name" value="Bulb-type_lectin_dom"/>
</dbReference>
<dbReference type="SUPFAM" id="SSF55486">
    <property type="entry name" value="Metalloproteases ('zincins'), catalytic domain"/>
    <property type="match status" value="1"/>
</dbReference>
<keyword evidence="4" id="KW-0862">Zinc</keyword>
<organism evidence="6 7">
    <name type="scientific">Corallococcus aberystwythensis</name>
    <dbReference type="NCBI Taxonomy" id="2316722"/>
    <lineage>
        <taxon>Bacteria</taxon>
        <taxon>Pseudomonadati</taxon>
        <taxon>Myxococcota</taxon>
        <taxon>Myxococcia</taxon>
        <taxon>Myxococcales</taxon>
        <taxon>Cystobacterineae</taxon>
        <taxon>Myxococcaceae</taxon>
        <taxon>Corallococcus</taxon>
    </lineage>
</organism>
<keyword evidence="2" id="KW-0479">Metal-binding</keyword>
<dbReference type="EMBL" id="RAWK01000046">
    <property type="protein sequence ID" value="RKH70093.1"/>
    <property type="molecule type" value="Genomic_DNA"/>
</dbReference>
<dbReference type="InterPro" id="IPR024079">
    <property type="entry name" value="MetalloPept_cat_dom_sf"/>
</dbReference>
<dbReference type="Gene3D" id="2.90.10.10">
    <property type="entry name" value="Bulb-type lectin domain"/>
    <property type="match status" value="1"/>
</dbReference>
<dbReference type="PROSITE" id="PS50927">
    <property type="entry name" value="BULB_LECTIN"/>
    <property type="match status" value="1"/>
</dbReference>
<comment type="caution">
    <text evidence="6">The sequence shown here is derived from an EMBL/GenBank/DDBJ whole genome shotgun (WGS) entry which is preliminary data.</text>
</comment>
<accession>A0A3A8QN40</accession>
<evidence type="ECO:0000256" key="1">
    <source>
        <dbReference type="ARBA" id="ARBA00022670"/>
    </source>
</evidence>
<dbReference type="SUPFAM" id="SSF51110">
    <property type="entry name" value="alpha-D-mannose-specific plant lectins"/>
    <property type="match status" value="1"/>
</dbReference>
<sequence>MTLVCGGCGDAPDAAHDNDTLRTSGPAMTFEAFLGTVEQGPLGGYIYDGDMPARDMEELRQAWERLYPPGGALTVARYSQIEENVWQNGQQLNLTYCVSNDFNGQKQNVVNALNTAGAAWGAQASIQFVYRPDQDANCTNTNGSVVFNVAPFTSTTVLAKAFMPRSAREHRTLYISNMAFVSGNGWPLLSGLLAHELGHALGFVHEFVRTGACADDFGGSWLAVTPSDAGSIMNYPFCGGTNTTQPSSSDVEGAAQFYGSRVWASASAPAGCGQLPAGKGLDRGQVLWSCDSWHYLQHLVDGGLRLVKMTPGPSGSTHVTTWSSGTGGNAGYGTYMQSDGNLVIYSGLGRPIWHTNTYGNPGSKLVLQNDGNMVISSPQGQVLWSTGTAGQ</sequence>
<evidence type="ECO:0000313" key="7">
    <source>
        <dbReference type="Proteomes" id="UP000267003"/>
    </source>
</evidence>
<dbReference type="GO" id="GO:0031012">
    <property type="term" value="C:extracellular matrix"/>
    <property type="evidence" value="ECO:0007669"/>
    <property type="project" value="InterPro"/>
</dbReference>
<evidence type="ECO:0000256" key="4">
    <source>
        <dbReference type="ARBA" id="ARBA00022833"/>
    </source>
</evidence>
<dbReference type="Gene3D" id="3.40.390.10">
    <property type="entry name" value="Collagenase (Catalytic Domain)"/>
    <property type="match status" value="1"/>
</dbReference>
<dbReference type="GO" id="GO:0004222">
    <property type="term" value="F:metalloendopeptidase activity"/>
    <property type="evidence" value="ECO:0007669"/>
    <property type="project" value="InterPro"/>
</dbReference>
<dbReference type="GO" id="GO:0006508">
    <property type="term" value="P:proteolysis"/>
    <property type="evidence" value="ECO:0007669"/>
    <property type="project" value="UniProtKB-KW"/>
</dbReference>
<keyword evidence="1" id="KW-0645">Protease</keyword>
<dbReference type="Pfam" id="PF00413">
    <property type="entry name" value="Peptidase_M10"/>
    <property type="match status" value="1"/>
</dbReference>
<dbReference type="Proteomes" id="UP000267003">
    <property type="component" value="Unassembled WGS sequence"/>
</dbReference>
<dbReference type="SMART" id="SM00108">
    <property type="entry name" value="B_lectin"/>
    <property type="match status" value="1"/>
</dbReference>
<dbReference type="InterPro" id="IPR001818">
    <property type="entry name" value="Pept_M10_metallopeptidase"/>
</dbReference>
<feature type="domain" description="Bulb-type lectin" evidence="5">
    <location>
        <begin position="310"/>
        <end position="391"/>
    </location>
</feature>
<evidence type="ECO:0000259" key="5">
    <source>
        <dbReference type="PROSITE" id="PS50927"/>
    </source>
</evidence>
<reference evidence="7" key="1">
    <citation type="submission" date="2018-09" db="EMBL/GenBank/DDBJ databases">
        <authorList>
            <person name="Livingstone P.G."/>
            <person name="Whitworth D.E."/>
        </authorList>
    </citation>
    <scope>NUCLEOTIDE SEQUENCE [LARGE SCALE GENOMIC DNA]</scope>
    <source>
        <strain evidence="7">AB050A</strain>
    </source>
</reference>
<dbReference type="AlphaFoldDB" id="A0A3A8QN40"/>
<evidence type="ECO:0000256" key="2">
    <source>
        <dbReference type="ARBA" id="ARBA00022723"/>
    </source>
</evidence>
<gene>
    <name evidence="6" type="ORF">D7W81_09820</name>
</gene>
<name>A0A3A8QN40_9BACT</name>
<keyword evidence="3" id="KW-0378">Hydrolase</keyword>
<proteinExistence type="predicted"/>